<name>A0A0F9QGV3_9ZZZZ</name>
<accession>A0A0F9QGV3</accession>
<organism evidence="1">
    <name type="scientific">marine sediment metagenome</name>
    <dbReference type="NCBI Taxonomy" id="412755"/>
    <lineage>
        <taxon>unclassified sequences</taxon>
        <taxon>metagenomes</taxon>
        <taxon>ecological metagenomes</taxon>
    </lineage>
</organism>
<dbReference type="EMBL" id="LAZR01004907">
    <property type="protein sequence ID" value="KKN04548.1"/>
    <property type="molecule type" value="Genomic_DNA"/>
</dbReference>
<protein>
    <submittedName>
        <fullName evidence="1">Uncharacterized protein</fullName>
    </submittedName>
</protein>
<dbReference type="AlphaFoldDB" id="A0A0F9QGV3"/>
<gene>
    <name evidence="1" type="ORF">LCGC14_1096290</name>
</gene>
<comment type="caution">
    <text evidence="1">The sequence shown here is derived from an EMBL/GenBank/DDBJ whole genome shotgun (WGS) entry which is preliminary data.</text>
</comment>
<reference evidence="1" key="1">
    <citation type="journal article" date="2015" name="Nature">
        <title>Complex archaea that bridge the gap between prokaryotes and eukaryotes.</title>
        <authorList>
            <person name="Spang A."/>
            <person name="Saw J.H."/>
            <person name="Jorgensen S.L."/>
            <person name="Zaremba-Niedzwiedzka K."/>
            <person name="Martijn J."/>
            <person name="Lind A.E."/>
            <person name="van Eijk R."/>
            <person name="Schleper C."/>
            <person name="Guy L."/>
            <person name="Ettema T.J."/>
        </authorList>
    </citation>
    <scope>NUCLEOTIDE SEQUENCE</scope>
</reference>
<evidence type="ECO:0000313" key="1">
    <source>
        <dbReference type="EMBL" id="KKN04548.1"/>
    </source>
</evidence>
<sequence length="62" mass="7090">MMIMENELDIEQVRSDLIKELTRRMKAGERLPVGVTGPKSIIKYIDSMSDSNARDWHSVAVK</sequence>
<proteinExistence type="predicted"/>